<evidence type="ECO:0000256" key="2">
    <source>
        <dbReference type="ARBA" id="ARBA00022771"/>
    </source>
</evidence>
<proteinExistence type="predicted"/>
<feature type="region of interest" description="Disordered" evidence="5">
    <location>
        <begin position="267"/>
        <end position="288"/>
    </location>
</feature>
<dbReference type="Pfam" id="PF00641">
    <property type="entry name" value="Zn_ribbon_RanBP"/>
    <property type="match status" value="2"/>
</dbReference>
<dbReference type="EMBL" id="JANAVB010004600">
    <property type="protein sequence ID" value="KAJ6848380.1"/>
    <property type="molecule type" value="Genomic_DNA"/>
</dbReference>
<dbReference type="Gene3D" id="4.10.1060.10">
    <property type="entry name" value="Zinc finger, RanBP2-type"/>
    <property type="match status" value="2"/>
</dbReference>
<dbReference type="PANTHER" id="PTHR23111:SF29">
    <property type="entry name" value="OS07G0404300 PROTEIN"/>
    <property type="match status" value="1"/>
</dbReference>
<evidence type="ECO:0000313" key="8">
    <source>
        <dbReference type="Proteomes" id="UP001140949"/>
    </source>
</evidence>
<evidence type="ECO:0000256" key="5">
    <source>
        <dbReference type="SAM" id="MobiDB-lite"/>
    </source>
</evidence>
<dbReference type="GO" id="GO:0005737">
    <property type="term" value="C:cytoplasm"/>
    <property type="evidence" value="ECO:0007669"/>
    <property type="project" value="TreeGrafter"/>
</dbReference>
<gene>
    <name evidence="7" type="ORF">M6B38_274025</name>
</gene>
<feature type="compositionally biased region" description="Acidic residues" evidence="5">
    <location>
        <begin position="474"/>
        <end position="487"/>
    </location>
</feature>
<reference evidence="7" key="2">
    <citation type="submission" date="2023-04" db="EMBL/GenBank/DDBJ databases">
        <authorList>
            <person name="Bruccoleri R.E."/>
            <person name="Oakeley E.J."/>
            <person name="Faust A.-M."/>
            <person name="Dessus-Babus S."/>
            <person name="Altorfer M."/>
            <person name="Burckhardt D."/>
            <person name="Oertli M."/>
            <person name="Naumann U."/>
            <person name="Petersen F."/>
            <person name="Wong J."/>
        </authorList>
    </citation>
    <scope>NUCLEOTIDE SEQUENCE</scope>
    <source>
        <strain evidence="7">GSM-AAB239-AS_SAM_17_03QT</strain>
        <tissue evidence="7">Leaf</tissue>
    </source>
</reference>
<organism evidence="7 8">
    <name type="scientific">Iris pallida</name>
    <name type="common">Sweet iris</name>
    <dbReference type="NCBI Taxonomy" id="29817"/>
    <lineage>
        <taxon>Eukaryota</taxon>
        <taxon>Viridiplantae</taxon>
        <taxon>Streptophyta</taxon>
        <taxon>Embryophyta</taxon>
        <taxon>Tracheophyta</taxon>
        <taxon>Spermatophyta</taxon>
        <taxon>Magnoliopsida</taxon>
        <taxon>Liliopsida</taxon>
        <taxon>Asparagales</taxon>
        <taxon>Iridaceae</taxon>
        <taxon>Iridoideae</taxon>
        <taxon>Irideae</taxon>
        <taxon>Iris</taxon>
    </lineage>
</organism>
<dbReference type="InterPro" id="IPR001876">
    <property type="entry name" value="Znf_RanBP2"/>
</dbReference>
<evidence type="ECO:0000256" key="3">
    <source>
        <dbReference type="ARBA" id="ARBA00022833"/>
    </source>
</evidence>
<evidence type="ECO:0000313" key="7">
    <source>
        <dbReference type="EMBL" id="KAJ6848380.1"/>
    </source>
</evidence>
<keyword evidence="3" id="KW-0862">Zinc</keyword>
<protein>
    <recommendedName>
        <fullName evidence="6">RanBP2-type domain-containing protein</fullName>
    </recommendedName>
</protein>
<dbReference type="FunFam" id="4.10.1060.10:FF:000014">
    <property type="entry name" value="Putative zinc finger, RanBP2-type"/>
    <property type="match status" value="1"/>
</dbReference>
<dbReference type="PROSITE" id="PS50199">
    <property type="entry name" value="ZF_RANBP2_2"/>
    <property type="match status" value="2"/>
</dbReference>
<dbReference type="GO" id="GO:0008270">
    <property type="term" value="F:zinc ion binding"/>
    <property type="evidence" value="ECO:0007669"/>
    <property type="project" value="UniProtKB-KW"/>
</dbReference>
<comment type="caution">
    <text evidence="7">The sequence shown here is derived from an EMBL/GenBank/DDBJ whole genome shotgun (WGS) entry which is preliminary data.</text>
</comment>
<reference evidence="7" key="1">
    <citation type="journal article" date="2023" name="GigaByte">
        <title>Genome assembly of the bearded iris, Iris pallida Lam.</title>
        <authorList>
            <person name="Bruccoleri R.E."/>
            <person name="Oakeley E.J."/>
            <person name="Faust A.M.E."/>
            <person name="Altorfer M."/>
            <person name="Dessus-Babus S."/>
            <person name="Burckhardt D."/>
            <person name="Oertli M."/>
            <person name="Naumann U."/>
            <person name="Petersen F."/>
            <person name="Wong J."/>
        </authorList>
    </citation>
    <scope>NUCLEOTIDE SEQUENCE</scope>
    <source>
        <strain evidence="7">GSM-AAB239-AS_SAM_17_03QT</strain>
    </source>
</reference>
<dbReference type="SUPFAM" id="SSF90209">
    <property type="entry name" value="Ran binding protein zinc finger-like"/>
    <property type="match status" value="1"/>
</dbReference>
<keyword evidence="1" id="KW-0479">Metal-binding</keyword>
<keyword evidence="8" id="KW-1185">Reference proteome</keyword>
<dbReference type="GO" id="GO:0003729">
    <property type="term" value="F:mRNA binding"/>
    <property type="evidence" value="ECO:0007669"/>
    <property type="project" value="TreeGrafter"/>
</dbReference>
<feature type="compositionally biased region" description="Polar residues" evidence="5">
    <location>
        <begin position="490"/>
        <end position="502"/>
    </location>
</feature>
<sequence>MPPHSSPLLFLPRRRRLLSGIRLLSSASADRHNLSARFSFVFDAIDRDRSRELSKHPEEEEEGESSLSEFLKKEAEVVHPWPEWIELLDRLGRRGYLDRRTAVEAAVAEGAGIDLSGIKEEVGLDFSRDWSTVRKACIDFGRDRFDILESLPRKKIQVLVGSGCPSLDPKVVSSAKLLRKLVGLDEGDVCSSCSLRNSCGRGYIPAHKKDEAMTLDVMRILLTFGFDHVNGAVENKPIMKMKSVKTVVRKLLHEVVKLSDVPIDPNLPPPVIKKPPPKIEQLPRPPKKRIEQDDVEMKRGDWLCPKCDFMNFAKNNVCLQCDAKRPKRQLLPGEWECPRCVCLNYSRNMACFHCNAKRPRDEFMENKFMAKQSAAPQTRMGRATRMQDVSNAWNFDFDDNESDGADVAAFEFADPANICEGSAFDDPTRGRIAQGFEDDTRNARKVARSKERGGYFSDHDETKSTSHWDRTGFDDFDDEEEDLDNYEIDGSTTNQAQDVSRK</sequence>
<feature type="region of interest" description="Disordered" evidence="5">
    <location>
        <begin position="432"/>
        <end position="502"/>
    </location>
</feature>
<dbReference type="PANTHER" id="PTHR23111">
    <property type="entry name" value="ZINC FINGER PROTEIN"/>
    <property type="match status" value="1"/>
</dbReference>
<dbReference type="SMART" id="SM00547">
    <property type="entry name" value="ZnF_RBZ"/>
    <property type="match status" value="2"/>
</dbReference>
<feature type="domain" description="RanBP2-type" evidence="6">
    <location>
        <begin position="331"/>
        <end position="360"/>
    </location>
</feature>
<dbReference type="AlphaFoldDB" id="A0AAX6I4Z0"/>
<dbReference type="PROSITE" id="PS01358">
    <property type="entry name" value="ZF_RANBP2_1"/>
    <property type="match status" value="2"/>
</dbReference>
<dbReference type="InterPro" id="IPR036443">
    <property type="entry name" value="Znf_RanBP2_sf"/>
</dbReference>
<name>A0AAX6I4Z0_IRIPA</name>
<evidence type="ECO:0000259" key="6">
    <source>
        <dbReference type="PROSITE" id="PS50199"/>
    </source>
</evidence>
<feature type="compositionally biased region" description="Basic and acidic residues" evidence="5">
    <location>
        <begin position="438"/>
        <end position="473"/>
    </location>
</feature>
<dbReference type="Proteomes" id="UP001140949">
    <property type="component" value="Unassembled WGS sequence"/>
</dbReference>
<accession>A0AAX6I4Z0</accession>
<evidence type="ECO:0000256" key="1">
    <source>
        <dbReference type="ARBA" id="ARBA00022723"/>
    </source>
</evidence>
<feature type="domain" description="RanBP2-type" evidence="6">
    <location>
        <begin position="298"/>
        <end position="327"/>
    </location>
</feature>
<evidence type="ECO:0000256" key="4">
    <source>
        <dbReference type="PROSITE-ProRule" id="PRU00322"/>
    </source>
</evidence>
<keyword evidence="2 4" id="KW-0863">Zinc-finger</keyword>